<organism evidence="1 2">
    <name type="scientific">Daucus carota subsp. sativus</name>
    <name type="common">Carrot</name>
    <dbReference type="NCBI Taxonomy" id="79200"/>
    <lineage>
        <taxon>Eukaryota</taxon>
        <taxon>Viridiplantae</taxon>
        <taxon>Streptophyta</taxon>
        <taxon>Embryophyta</taxon>
        <taxon>Tracheophyta</taxon>
        <taxon>Spermatophyta</taxon>
        <taxon>Magnoliopsida</taxon>
        <taxon>eudicotyledons</taxon>
        <taxon>Gunneridae</taxon>
        <taxon>Pentapetalae</taxon>
        <taxon>asterids</taxon>
        <taxon>campanulids</taxon>
        <taxon>Apiales</taxon>
        <taxon>Apiaceae</taxon>
        <taxon>Apioideae</taxon>
        <taxon>Scandiceae</taxon>
        <taxon>Daucinae</taxon>
        <taxon>Daucus</taxon>
        <taxon>Daucus sect. Daucus</taxon>
    </lineage>
</organism>
<gene>
    <name evidence="1" type="ORF">DCAR_0312119</name>
</gene>
<dbReference type="AlphaFoldDB" id="A0A169WC42"/>
<evidence type="ECO:0000313" key="1">
    <source>
        <dbReference type="EMBL" id="WOG92842.1"/>
    </source>
</evidence>
<reference evidence="1" key="1">
    <citation type="journal article" date="2016" name="Nat. Genet.">
        <title>A high-quality carrot genome assembly provides new insights into carotenoid accumulation and asterid genome evolution.</title>
        <authorList>
            <person name="Iorizzo M."/>
            <person name="Ellison S."/>
            <person name="Senalik D."/>
            <person name="Zeng P."/>
            <person name="Satapoomin P."/>
            <person name="Huang J."/>
            <person name="Bowman M."/>
            <person name="Iovene M."/>
            <person name="Sanseverino W."/>
            <person name="Cavagnaro P."/>
            <person name="Yildiz M."/>
            <person name="Macko-Podgorni A."/>
            <person name="Moranska E."/>
            <person name="Grzebelus E."/>
            <person name="Grzebelus D."/>
            <person name="Ashrafi H."/>
            <person name="Zheng Z."/>
            <person name="Cheng S."/>
            <person name="Spooner D."/>
            <person name="Van Deynze A."/>
            <person name="Simon P."/>
        </authorList>
    </citation>
    <scope>NUCLEOTIDE SEQUENCE</scope>
    <source>
        <tissue evidence="1">Leaf</tissue>
    </source>
</reference>
<dbReference type="GO" id="GO:0005975">
    <property type="term" value="P:carbohydrate metabolic process"/>
    <property type="evidence" value="ECO:0007669"/>
    <property type="project" value="InterPro"/>
</dbReference>
<dbReference type="Gene3D" id="1.50.10.10">
    <property type="match status" value="1"/>
</dbReference>
<protein>
    <submittedName>
        <fullName evidence="1">Uncharacterized protein</fullName>
    </submittedName>
</protein>
<dbReference type="InterPro" id="IPR008928">
    <property type="entry name" value="6-hairpin_glycosidase_sf"/>
</dbReference>
<dbReference type="Gramene" id="KZN01910">
    <property type="protein sequence ID" value="KZN01910"/>
    <property type="gene ID" value="DCAR_010664"/>
</dbReference>
<reference evidence="1" key="2">
    <citation type="submission" date="2022-03" db="EMBL/GenBank/DDBJ databases">
        <title>Draft title - Genomic analysis of global carrot germplasm unveils the trajectory of domestication and the origin of high carotenoid orange carrot.</title>
        <authorList>
            <person name="Iorizzo M."/>
            <person name="Ellison S."/>
            <person name="Senalik D."/>
            <person name="Macko-Podgorni A."/>
            <person name="Grzebelus D."/>
            <person name="Bostan H."/>
            <person name="Rolling W."/>
            <person name="Curaba J."/>
            <person name="Simon P."/>
        </authorList>
    </citation>
    <scope>NUCLEOTIDE SEQUENCE</scope>
    <source>
        <tissue evidence="1">Leaf</tissue>
    </source>
</reference>
<sequence>MILYVGIRNDFGRLTVGDISGRFDYHNALTKSLLEAQRSAEFPSNNSIPRRGDSALQDGTLSGASKFYAAELEAAGEMENVRCAILWGTDYFLKAADREKLFI</sequence>
<evidence type="ECO:0000313" key="2">
    <source>
        <dbReference type="Proteomes" id="UP000077755"/>
    </source>
</evidence>
<dbReference type="PANTHER" id="PTHR22298">
    <property type="entry name" value="ENDO-1,4-BETA-GLUCANASE"/>
    <property type="match status" value="1"/>
</dbReference>
<dbReference type="OMA" id="RCAILWG"/>
<dbReference type="EMBL" id="CP093345">
    <property type="protein sequence ID" value="WOG92842.1"/>
    <property type="molecule type" value="Genomic_DNA"/>
</dbReference>
<name>A0A169WC42_DAUCS</name>
<dbReference type="InterPro" id="IPR012341">
    <property type="entry name" value="6hp_glycosidase-like_sf"/>
</dbReference>
<dbReference type="Proteomes" id="UP000077755">
    <property type="component" value="Chromosome 3"/>
</dbReference>
<proteinExistence type="predicted"/>
<keyword evidence="2" id="KW-1185">Reference proteome</keyword>
<dbReference type="SUPFAM" id="SSF48208">
    <property type="entry name" value="Six-hairpin glycosidases"/>
    <property type="match status" value="1"/>
</dbReference>
<accession>A0A169WC42</accession>